<accession>A0ABS8V0C4</accession>
<sequence>TPEEGDDFCSRDKHLISKEADGQSNQHIAKGLGVDCLNEYLQLEQSINTPVNQSTIAQRAPQKDCFLTPDLIEHSVEEVNNEDPEPTTSLEEEHQVIPEAHTKFELAKSVQALNNKVREAVNPVEKEPSLVREAQTESHNVKSVEEVDKQVPEPFTPMEDEHPIVHEAHSYIKPGKSLQAVIDDAQKKQQVRAIDQVGMIVAVRD</sequence>
<dbReference type="EMBL" id="JACEIK010002982">
    <property type="protein sequence ID" value="MCD9639743.1"/>
    <property type="molecule type" value="Genomic_DNA"/>
</dbReference>
<dbReference type="Proteomes" id="UP000823775">
    <property type="component" value="Unassembled WGS sequence"/>
</dbReference>
<evidence type="ECO:0000313" key="3">
    <source>
        <dbReference type="Proteomes" id="UP000823775"/>
    </source>
</evidence>
<reference evidence="2 3" key="1">
    <citation type="journal article" date="2021" name="BMC Genomics">
        <title>Datura genome reveals duplications of psychoactive alkaloid biosynthetic genes and high mutation rate following tissue culture.</title>
        <authorList>
            <person name="Rajewski A."/>
            <person name="Carter-House D."/>
            <person name="Stajich J."/>
            <person name="Litt A."/>
        </authorList>
    </citation>
    <scope>NUCLEOTIDE SEQUENCE [LARGE SCALE GENOMIC DNA]</scope>
    <source>
        <strain evidence="2">AR-01</strain>
    </source>
</reference>
<evidence type="ECO:0000313" key="2">
    <source>
        <dbReference type="EMBL" id="MCD9639743.1"/>
    </source>
</evidence>
<feature type="region of interest" description="Disordered" evidence="1">
    <location>
        <begin position="135"/>
        <end position="158"/>
    </location>
</feature>
<gene>
    <name evidence="2" type="ORF">HAX54_024464</name>
</gene>
<feature type="non-terminal residue" evidence="2">
    <location>
        <position position="1"/>
    </location>
</feature>
<proteinExistence type="predicted"/>
<evidence type="ECO:0000256" key="1">
    <source>
        <dbReference type="SAM" id="MobiDB-lite"/>
    </source>
</evidence>
<name>A0ABS8V0C4_DATST</name>
<protein>
    <submittedName>
        <fullName evidence="2">Uncharacterized protein</fullName>
    </submittedName>
</protein>
<feature type="compositionally biased region" description="Basic and acidic residues" evidence="1">
    <location>
        <begin position="135"/>
        <end position="151"/>
    </location>
</feature>
<organism evidence="2 3">
    <name type="scientific">Datura stramonium</name>
    <name type="common">Jimsonweed</name>
    <name type="synonym">Common thornapple</name>
    <dbReference type="NCBI Taxonomy" id="4076"/>
    <lineage>
        <taxon>Eukaryota</taxon>
        <taxon>Viridiplantae</taxon>
        <taxon>Streptophyta</taxon>
        <taxon>Embryophyta</taxon>
        <taxon>Tracheophyta</taxon>
        <taxon>Spermatophyta</taxon>
        <taxon>Magnoliopsida</taxon>
        <taxon>eudicotyledons</taxon>
        <taxon>Gunneridae</taxon>
        <taxon>Pentapetalae</taxon>
        <taxon>asterids</taxon>
        <taxon>lamiids</taxon>
        <taxon>Solanales</taxon>
        <taxon>Solanaceae</taxon>
        <taxon>Solanoideae</taxon>
        <taxon>Datureae</taxon>
        <taxon>Datura</taxon>
    </lineage>
</organism>
<comment type="caution">
    <text evidence="2">The sequence shown here is derived from an EMBL/GenBank/DDBJ whole genome shotgun (WGS) entry which is preliminary data.</text>
</comment>
<keyword evidence="3" id="KW-1185">Reference proteome</keyword>